<dbReference type="PANTHER" id="PTHR45807">
    <property type="entry name" value="TYROSINE-PROTEIN KINASE HOPSCOTCH"/>
    <property type="match status" value="1"/>
</dbReference>
<dbReference type="SUPFAM" id="SSF56112">
    <property type="entry name" value="Protein kinase-like (PK-like)"/>
    <property type="match status" value="1"/>
</dbReference>
<feature type="compositionally biased region" description="Low complexity" evidence="1">
    <location>
        <begin position="16"/>
        <end position="36"/>
    </location>
</feature>
<evidence type="ECO:0000313" key="4">
    <source>
        <dbReference type="Proteomes" id="UP001266305"/>
    </source>
</evidence>
<feature type="domain" description="Serine-threonine/tyrosine-protein kinase catalytic" evidence="2">
    <location>
        <begin position="69"/>
        <end position="114"/>
    </location>
</feature>
<name>A0ABQ9TSC9_SAGOE</name>
<feature type="region of interest" description="Disordered" evidence="1">
    <location>
        <begin position="1"/>
        <end position="43"/>
    </location>
</feature>
<accession>A0ABQ9TSC9</accession>
<feature type="compositionally biased region" description="Polar residues" evidence="1">
    <location>
        <begin position="1"/>
        <end position="15"/>
    </location>
</feature>
<evidence type="ECO:0000259" key="2">
    <source>
        <dbReference type="Pfam" id="PF07714"/>
    </source>
</evidence>
<dbReference type="PANTHER" id="PTHR45807:SF3">
    <property type="entry name" value="TYROSINE-PROTEIN KINASE JAK3"/>
    <property type="match status" value="1"/>
</dbReference>
<evidence type="ECO:0000313" key="3">
    <source>
        <dbReference type="EMBL" id="KAK2087695.1"/>
    </source>
</evidence>
<dbReference type="InterPro" id="IPR051286">
    <property type="entry name" value="JAK"/>
</dbReference>
<dbReference type="Gene3D" id="1.10.510.10">
    <property type="entry name" value="Transferase(Phosphotransferase) domain 1"/>
    <property type="match status" value="1"/>
</dbReference>
<comment type="caution">
    <text evidence="3">The sequence shown here is derived from an EMBL/GenBank/DDBJ whole genome shotgun (WGS) entry which is preliminary data.</text>
</comment>
<dbReference type="Proteomes" id="UP001266305">
    <property type="component" value="Unassembled WGS sequence"/>
</dbReference>
<protein>
    <recommendedName>
        <fullName evidence="2">Serine-threonine/tyrosine-protein kinase catalytic domain-containing protein</fullName>
    </recommendedName>
</protein>
<keyword evidence="4" id="KW-1185">Reference proteome</keyword>
<gene>
    <name evidence="3" type="ORF">P7K49_033602</name>
</gene>
<reference evidence="3 4" key="1">
    <citation type="submission" date="2023-05" db="EMBL/GenBank/DDBJ databases">
        <title>B98-5 Cell Line De Novo Hybrid Assembly: An Optical Mapping Approach.</title>
        <authorList>
            <person name="Kananen K."/>
            <person name="Auerbach J.A."/>
            <person name="Kautto E."/>
            <person name="Blachly J.S."/>
        </authorList>
    </citation>
    <scope>NUCLEOTIDE SEQUENCE [LARGE SCALE GENOMIC DNA]</scope>
    <source>
        <strain evidence="3">B95-8</strain>
        <tissue evidence="3">Cell line</tissue>
    </source>
</reference>
<organism evidence="3 4">
    <name type="scientific">Saguinus oedipus</name>
    <name type="common">Cotton-top tamarin</name>
    <name type="synonym">Oedipomidas oedipus</name>
    <dbReference type="NCBI Taxonomy" id="9490"/>
    <lineage>
        <taxon>Eukaryota</taxon>
        <taxon>Metazoa</taxon>
        <taxon>Chordata</taxon>
        <taxon>Craniata</taxon>
        <taxon>Vertebrata</taxon>
        <taxon>Euteleostomi</taxon>
        <taxon>Mammalia</taxon>
        <taxon>Eutheria</taxon>
        <taxon>Euarchontoglires</taxon>
        <taxon>Primates</taxon>
        <taxon>Haplorrhini</taxon>
        <taxon>Platyrrhini</taxon>
        <taxon>Cebidae</taxon>
        <taxon>Callitrichinae</taxon>
        <taxon>Saguinus</taxon>
    </lineage>
</organism>
<dbReference type="Pfam" id="PF07714">
    <property type="entry name" value="PK_Tyr_Ser-Thr"/>
    <property type="match status" value="1"/>
</dbReference>
<dbReference type="PROSITE" id="PS51257">
    <property type="entry name" value="PROKAR_LIPOPROTEIN"/>
    <property type="match status" value="1"/>
</dbReference>
<dbReference type="EMBL" id="JASSZA010000019">
    <property type="protein sequence ID" value="KAK2087695.1"/>
    <property type="molecule type" value="Genomic_DNA"/>
</dbReference>
<evidence type="ECO:0000256" key="1">
    <source>
        <dbReference type="SAM" id="MobiDB-lite"/>
    </source>
</evidence>
<dbReference type="InterPro" id="IPR011009">
    <property type="entry name" value="Kinase-like_dom_sf"/>
</dbReference>
<dbReference type="InterPro" id="IPR001245">
    <property type="entry name" value="Ser-Thr/Tyr_kinase_cat_dom"/>
</dbReference>
<proteinExistence type="predicted"/>
<sequence length="126" mass="13422">MPPSPSRTTYSLANQTSGASGLSCTSSSATATKAAAPRPGPSPTTCAPALLQEFLRMMACERDVPALCRLLELLEEGQRLPAPPACPAEVHELMKLCWAPSPQDRPSFSALGPQLDMLCVEWKPEV</sequence>